<dbReference type="SUPFAM" id="SSF48371">
    <property type="entry name" value="ARM repeat"/>
    <property type="match status" value="1"/>
</dbReference>
<evidence type="ECO:0000256" key="6">
    <source>
        <dbReference type="PIRNR" id="PIRNR002291"/>
    </source>
</evidence>
<dbReference type="InterPro" id="IPR013041">
    <property type="entry name" value="Clathrin_app_Ig-like_sf"/>
</dbReference>
<comment type="similarity">
    <text evidence="2 6">Belongs to the adaptor complexes large subunit family.</text>
</comment>
<dbReference type="PaxDb" id="55529-EKX38503"/>
<evidence type="ECO:0000256" key="1">
    <source>
        <dbReference type="ARBA" id="ARBA00004308"/>
    </source>
</evidence>
<dbReference type="SUPFAM" id="SSF49348">
    <property type="entry name" value="Clathrin adaptor appendage domain"/>
    <property type="match status" value="1"/>
</dbReference>
<dbReference type="STRING" id="905079.L1IQH3"/>
<dbReference type="PIRSF" id="PIRSF002291">
    <property type="entry name" value="AP_complex_beta"/>
    <property type="match status" value="1"/>
</dbReference>
<dbReference type="GO" id="GO:0030276">
    <property type="term" value="F:clathrin binding"/>
    <property type="evidence" value="ECO:0007669"/>
    <property type="project" value="InterPro"/>
</dbReference>
<dbReference type="FunFam" id="1.25.10.10:FF:000002">
    <property type="entry name" value="AP complex subunit beta"/>
    <property type="match status" value="1"/>
</dbReference>
<feature type="compositionally biased region" description="Acidic residues" evidence="7">
    <location>
        <begin position="588"/>
        <end position="598"/>
    </location>
</feature>
<dbReference type="KEGG" id="gtt:GUITHDRAFT_165174"/>
<keyword evidence="4 6" id="KW-0653">Protein transport</keyword>
<evidence type="ECO:0000259" key="8">
    <source>
        <dbReference type="Pfam" id="PF01602"/>
    </source>
</evidence>
<dbReference type="OrthoDB" id="10254310at2759"/>
<dbReference type="Proteomes" id="UP000011087">
    <property type="component" value="Unassembled WGS sequence"/>
</dbReference>
<organism evidence="9">
    <name type="scientific">Guillardia theta (strain CCMP2712)</name>
    <name type="common">Cryptophyte</name>
    <dbReference type="NCBI Taxonomy" id="905079"/>
    <lineage>
        <taxon>Eukaryota</taxon>
        <taxon>Cryptophyceae</taxon>
        <taxon>Pyrenomonadales</taxon>
        <taxon>Geminigeraceae</taxon>
        <taxon>Guillardia</taxon>
    </lineage>
</organism>
<keyword evidence="11" id="KW-1185">Reference proteome</keyword>
<dbReference type="InterPro" id="IPR002553">
    <property type="entry name" value="Clathrin/coatomer_adapt-like_N"/>
</dbReference>
<protein>
    <recommendedName>
        <fullName evidence="6">AP complex subunit beta</fullName>
    </recommendedName>
</protein>
<dbReference type="Gene3D" id="2.60.40.1150">
    <property type="match status" value="1"/>
</dbReference>
<keyword evidence="3 6" id="KW-0813">Transport</keyword>
<name>L1IQH3_GUITC</name>
<feature type="region of interest" description="Disordered" evidence="7">
    <location>
        <begin position="1"/>
        <end position="24"/>
    </location>
</feature>
<evidence type="ECO:0000256" key="7">
    <source>
        <dbReference type="SAM" id="MobiDB-lite"/>
    </source>
</evidence>
<dbReference type="RefSeq" id="XP_005825483.1">
    <property type="nucleotide sequence ID" value="XM_005825426.1"/>
</dbReference>
<dbReference type="eggNOG" id="KOG1061">
    <property type="taxonomic scope" value="Eukaryota"/>
</dbReference>
<feature type="domain" description="Clathrin/coatomer adaptor adaptin-like N-terminal" evidence="8">
    <location>
        <begin position="11"/>
        <end position="529"/>
    </location>
</feature>
<dbReference type="InterPro" id="IPR026739">
    <property type="entry name" value="AP_beta"/>
</dbReference>
<dbReference type="Gene3D" id="1.25.10.10">
    <property type="entry name" value="Leucine-rich Repeat Variant"/>
    <property type="match status" value="1"/>
</dbReference>
<reference evidence="9 11" key="1">
    <citation type="journal article" date="2012" name="Nature">
        <title>Algal genomes reveal evolutionary mosaicism and the fate of nucleomorphs.</title>
        <authorList>
            <consortium name="DOE Joint Genome Institute"/>
            <person name="Curtis B.A."/>
            <person name="Tanifuji G."/>
            <person name="Burki F."/>
            <person name="Gruber A."/>
            <person name="Irimia M."/>
            <person name="Maruyama S."/>
            <person name="Arias M.C."/>
            <person name="Ball S.G."/>
            <person name="Gile G.H."/>
            <person name="Hirakawa Y."/>
            <person name="Hopkins J.F."/>
            <person name="Kuo A."/>
            <person name="Rensing S.A."/>
            <person name="Schmutz J."/>
            <person name="Symeonidi A."/>
            <person name="Elias M."/>
            <person name="Eveleigh R.J."/>
            <person name="Herman E.K."/>
            <person name="Klute M.J."/>
            <person name="Nakayama T."/>
            <person name="Obornik M."/>
            <person name="Reyes-Prieto A."/>
            <person name="Armbrust E.V."/>
            <person name="Aves S.J."/>
            <person name="Beiko R.G."/>
            <person name="Coutinho P."/>
            <person name="Dacks J.B."/>
            <person name="Durnford D.G."/>
            <person name="Fast N.M."/>
            <person name="Green B.R."/>
            <person name="Grisdale C.J."/>
            <person name="Hempel F."/>
            <person name="Henrissat B."/>
            <person name="Hoppner M.P."/>
            <person name="Ishida K."/>
            <person name="Kim E."/>
            <person name="Koreny L."/>
            <person name="Kroth P.G."/>
            <person name="Liu Y."/>
            <person name="Malik S.B."/>
            <person name="Maier U.G."/>
            <person name="McRose D."/>
            <person name="Mock T."/>
            <person name="Neilson J.A."/>
            <person name="Onodera N.T."/>
            <person name="Poole A.M."/>
            <person name="Pritham E.J."/>
            <person name="Richards T.A."/>
            <person name="Rocap G."/>
            <person name="Roy S.W."/>
            <person name="Sarai C."/>
            <person name="Schaack S."/>
            <person name="Shirato S."/>
            <person name="Slamovits C.H."/>
            <person name="Spencer D.F."/>
            <person name="Suzuki S."/>
            <person name="Worden A.Z."/>
            <person name="Zauner S."/>
            <person name="Barry K."/>
            <person name="Bell C."/>
            <person name="Bharti A.K."/>
            <person name="Crow J.A."/>
            <person name="Grimwood J."/>
            <person name="Kramer R."/>
            <person name="Lindquist E."/>
            <person name="Lucas S."/>
            <person name="Salamov A."/>
            <person name="McFadden G.I."/>
            <person name="Lane C.E."/>
            <person name="Keeling P.J."/>
            <person name="Gray M.W."/>
            <person name="Grigoriev I.V."/>
            <person name="Archibald J.M."/>
        </authorList>
    </citation>
    <scope>NUCLEOTIDE SEQUENCE</scope>
    <source>
        <strain evidence="9 11">CCMP2712</strain>
    </source>
</reference>
<dbReference type="PANTHER" id="PTHR11134">
    <property type="entry name" value="ADAPTOR COMPLEX SUBUNIT BETA FAMILY MEMBER"/>
    <property type="match status" value="1"/>
</dbReference>
<dbReference type="InterPro" id="IPR016342">
    <property type="entry name" value="AP_complex_bsu_1_2_4"/>
</dbReference>
<sequence>MSNYFKDQGKRGENAELQEELASTDKNKKRDAVKKVIRDMTLGKDVAGLFTAVVNCMMTPNLEVRKLVYLYLINYAKTQPDLAIMAVNGFVKDCGDPNPIIRALAVRTMGCIRVQQISEYLCEPLRRALKDSDPYVRKTAAICVAKLYEISPDLVTDQGFIDTLNDMLGDGNPMVVSNAVAALAEISVRGTPKALVLKNSTVTKLLNVLNECSEWGQVFILDVLSSYTPSDKTEAVNILERVKPRLQHANSAVVLSTTKVIVKLLDIVTDSEVVRTYVKALGPPLVTLMSNEAEIQYVALRNIILICQKRPSVLSNEVKVFFCKYNDPIYVKMEKLDVLVMLANENNIEQVLMEFMEYATEIDCEFVCKAVRCIGRCAIKLQGAAERCVNVLVTLIQTKVNYVVQEAIIVIRDIFRKYPNKYESVIGTLCENLDTLDNSEAKASMVWIIGEYAERIDNAGELLDGFLESFSEETTAVQLQLLTATVKLFLKRPQIAQEMVKRVLALVTHESDNPDVRDRGYMYWRLLSTNPEAAKAIVLADKPTIEDDTNLIEAALLEDLIGNLSNLASVYHKRPTAFIDRKKANDSMDDYEEAEEPDSAQATAKHPQGSREQESAKAPVVDMLMLDDPVAPATQAVRETKLDDLLSLDAPAPTQSARSQGADLLDMLGGPSPAPASSGQLPTLLAADKGNGMEMHGAIKQVNGQLGYELEFKNVSSTVLNGINFQMNKNLVGLALKAPLQTPDVPPGGSHRVTVALASDPSKIEVKPHAGNAGGNVVQLAVKSNLGVFYLTDSIELAAMTTPGFSLAPNVYMSTWQNLPAENQTVKDLSGFPMNNPNAIEQALQVSMGRRGRGRF</sequence>
<dbReference type="InterPro" id="IPR011989">
    <property type="entry name" value="ARM-like"/>
</dbReference>
<dbReference type="Pfam" id="PF01602">
    <property type="entry name" value="Adaptin_N"/>
    <property type="match status" value="1"/>
</dbReference>
<evidence type="ECO:0000256" key="3">
    <source>
        <dbReference type="ARBA" id="ARBA00022448"/>
    </source>
</evidence>
<evidence type="ECO:0000256" key="5">
    <source>
        <dbReference type="ARBA" id="ARBA00023136"/>
    </source>
</evidence>
<proteinExistence type="inferred from homology"/>
<gene>
    <name evidence="9" type="primary">AP12B2</name>
    <name evidence="9" type="ORF">GUITHDRAFT_165174</name>
</gene>
<evidence type="ECO:0000313" key="10">
    <source>
        <dbReference type="EnsemblProtists" id="EKX38503"/>
    </source>
</evidence>
<comment type="subcellular location">
    <subcellularLocation>
        <location evidence="1">Endomembrane system</location>
    </subcellularLocation>
</comment>
<dbReference type="InterPro" id="IPR016024">
    <property type="entry name" value="ARM-type_fold"/>
</dbReference>
<evidence type="ECO:0000256" key="2">
    <source>
        <dbReference type="ARBA" id="ARBA00006613"/>
    </source>
</evidence>
<evidence type="ECO:0000256" key="4">
    <source>
        <dbReference type="ARBA" id="ARBA00022927"/>
    </source>
</evidence>
<dbReference type="HOGENOM" id="CLU_006320_2_0_1"/>
<dbReference type="EMBL" id="JH993047">
    <property type="protein sequence ID" value="EKX38503.1"/>
    <property type="molecule type" value="Genomic_DNA"/>
</dbReference>
<keyword evidence="5 6" id="KW-0472">Membrane</keyword>
<dbReference type="GO" id="GO:0016192">
    <property type="term" value="P:vesicle-mediated transport"/>
    <property type="evidence" value="ECO:0007669"/>
    <property type="project" value="InterPro"/>
</dbReference>
<dbReference type="GeneID" id="17295257"/>
<dbReference type="EnsemblProtists" id="EKX38503">
    <property type="protein sequence ID" value="EKX38503"/>
    <property type="gene ID" value="GUITHDRAFT_165174"/>
</dbReference>
<dbReference type="GO" id="GO:0012505">
    <property type="term" value="C:endomembrane system"/>
    <property type="evidence" value="ECO:0007669"/>
    <property type="project" value="UniProtKB-SubCell"/>
</dbReference>
<evidence type="ECO:0000313" key="9">
    <source>
        <dbReference type="EMBL" id="EKX38503.1"/>
    </source>
</evidence>
<evidence type="ECO:0000313" key="11">
    <source>
        <dbReference type="Proteomes" id="UP000011087"/>
    </source>
</evidence>
<dbReference type="OMA" id="NPPEVQW"/>
<dbReference type="GO" id="GO:0030117">
    <property type="term" value="C:membrane coat"/>
    <property type="evidence" value="ECO:0007669"/>
    <property type="project" value="InterPro"/>
</dbReference>
<dbReference type="AlphaFoldDB" id="L1IQH3"/>
<feature type="region of interest" description="Disordered" evidence="7">
    <location>
        <begin position="588"/>
        <end position="616"/>
    </location>
</feature>
<reference evidence="11" key="2">
    <citation type="submission" date="2012-11" db="EMBL/GenBank/DDBJ databases">
        <authorList>
            <person name="Kuo A."/>
            <person name="Curtis B.A."/>
            <person name="Tanifuji G."/>
            <person name="Burki F."/>
            <person name="Gruber A."/>
            <person name="Irimia M."/>
            <person name="Maruyama S."/>
            <person name="Arias M.C."/>
            <person name="Ball S.G."/>
            <person name="Gile G.H."/>
            <person name="Hirakawa Y."/>
            <person name="Hopkins J.F."/>
            <person name="Rensing S.A."/>
            <person name="Schmutz J."/>
            <person name="Symeonidi A."/>
            <person name="Elias M."/>
            <person name="Eveleigh R.J."/>
            <person name="Herman E.K."/>
            <person name="Klute M.J."/>
            <person name="Nakayama T."/>
            <person name="Obornik M."/>
            <person name="Reyes-Prieto A."/>
            <person name="Armbrust E.V."/>
            <person name="Aves S.J."/>
            <person name="Beiko R.G."/>
            <person name="Coutinho P."/>
            <person name="Dacks J.B."/>
            <person name="Durnford D.G."/>
            <person name="Fast N.M."/>
            <person name="Green B.R."/>
            <person name="Grisdale C."/>
            <person name="Hempe F."/>
            <person name="Henrissat B."/>
            <person name="Hoppner M.P."/>
            <person name="Ishida K.-I."/>
            <person name="Kim E."/>
            <person name="Koreny L."/>
            <person name="Kroth P.G."/>
            <person name="Liu Y."/>
            <person name="Malik S.-B."/>
            <person name="Maier U.G."/>
            <person name="McRose D."/>
            <person name="Mock T."/>
            <person name="Neilson J.A."/>
            <person name="Onodera N.T."/>
            <person name="Poole A.M."/>
            <person name="Pritham E.J."/>
            <person name="Richards T.A."/>
            <person name="Rocap G."/>
            <person name="Roy S.W."/>
            <person name="Sarai C."/>
            <person name="Schaack S."/>
            <person name="Shirato S."/>
            <person name="Slamovits C.H."/>
            <person name="Spencer D.F."/>
            <person name="Suzuki S."/>
            <person name="Worden A.Z."/>
            <person name="Zauner S."/>
            <person name="Barry K."/>
            <person name="Bell C."/>
            <person name="Bharti A.K."/>
            <person name="Crow J.A."/>
            <person name="Grimwood J."/>
            <person name="Kramer R."/>
            <person name="Lindquist E."/>
            <person name="Lucas S."/>
            <person name="Salamov A."/>
            <person name="McFadden G.I."/>
            <person name="Lane C.E."/>
            <person name="Keeling P.J."/>
            <person name="Gray M.W."/>
            <person name="Grigoriev I.V."/>
            <person name="Archibald J.M."/>
        </authorList>
    </citation>
    <scope>NUCLEOTIDE SEQUENCE</scope>
    <source>
        <strain evidence="11">CCMP2712</strain>
    </source>
</reference>
<reference evidence="10" key="3">
    <citation type="submission" date="2016-03" db="UniProtKB">
        <authorList>
            <consortium name="EnsemblProtists"/>
        </authorList>
    </citation>
    <scope>IDENTIFICATION</scope>
</reference>
<accession>L1IQH3</accession>
<dbReference type="GO" id="GO:0006886">
    <property type="term" value="P:intracellular protein transport"/>
    <property type="evidence" value="ECO:0007669"/>
    <property type="project" value="InterPro"/>
</dbReference>
<dbReference type="InterPro" id="IPR013037">
    <property type="entry name" value="Clathrin_b-adaptin_app_Ig-like"/>
</dbReference>